<dbReference type="InterPro" id="IPR006311">
    <property type="entry name" value="TAT_signal"/>
</dbReference>
<organism evidence="1 2">
    <name type="scientific">Kitasatospora putterlickiae</name>
    <dbReference type="NCBI Taxonomy" id="221725"/>
    <lineage>
        <taxon>Bacteria</taxon>
        <taxon>Bacillati</taxon>
        <taxon>Actinomycetota</taxon>
        <taxon>Actinomycetes</taxon>
        <taxon>Kitasatosporales</taxon>
        <taxon>Streptomycetaceae</taxon>
        <taxon>Kitasatospora</taxon>
    </lineage>
</organism>
<comment type="caution">
    <text evidence="1">The sequence shown here is derived from an EMBL/GenBank/DDBJ whole genome shotgun (WGS) entry which is preliminary data.</text>
</comment>
<dbReference type="SUPFAM" id="SSF50969">
    <property type="entry name" value="YVTN repeat-like/Quinoprotein amine dehydrogenase"/>
    <property type="match status" value="1"/>
</dbReference>
<reference evidence="1 2" key="1">
    <citation type="journal article" date="2019" name="Int. J. Syst. Evol. Microbiol.">
        <title>The Global Catalogue of Microorganisms (GCM) 10K type strain sequencing project: providing services to taxonomists for standard genome sequencing and annotation.</title>
        <authorList>
            <consortium name="The Broad Institute Genomics Platform"/>
            <consortium name="The Broad Institute Genome Sequencing Center for Infectious Disease"/>
            <person name="Wu L."/>
            <person name="Ma J."/>
        </authorList>
    </citation>
    <scope>NUCLEOTIDE SEQUENCE [LARGE SCALE GENOMIC DNA]</scope>
    <source>
        <strain evidence="1 2">JCM 12393</strain>
    </source>
</reference>
<accession>A0ABN1YEP7</accession>
<dbReference type="InterPro" id="IPR011044">
    <property type="entry name" value="Quino_amine_DH_bsu"/>
</dbReference>
<dbReference type="RefSeq" id="WP_344342610.1">
    <property type="nucleotide sequence ID" value="NZ_BAAAKJ010000333.1"/>
</dbReference>
<keyword evidence="2" id="KW-1185">Reference proteome</keyword>
<evidence type="ECO:0000313" key="1">
    <source>
        <dbReference type="EMBL" id="GAA1408153.1"/>
    </source>
</evidence>
<dbReference type="SUPFAM" id="SSF50998">
    <property type="entry name" value="Quinoprotein alcohol dehydrogenase-like"/>
    <property type="match status" value="1"/>
</dbReference>
<dbReference type="EMBL" id="BAAAKJ010000333">
    <property type="protein sequence ID" value="GAA1408153.1"/>
    <property type="molecule type" value="Genomic_DNA"/>
</dbReference>
<dbReference type="InterPro" id="IPR011047">
    <property type="entry name" value="Quinoprotein_ADH-like_sf"/>
</dbReference>
<evidence type="ECO:0000313" key="2">
    <source>
        <dbReference type="Proteomes" id="UP001499863"/>
    </source>
</evidence>
<sequence>MTPSARPSRRQLLRGAASVTALTTVGVFGAGAASAAPRRPSGTPEVTGLGPGNADFPLMSATLIGETLWIGSRNLAPAKAVGYHVPTGRVTGTAVLPTGNFVQGSAAHDGLLYLGVTDAPKAVNLYRLDPAGGGVRGLANVPGADVRDVAVAPDGVVFATGRQKGRAAGPGLYAYDPATGALTEVASPAPNATQGRAVEATATHAYLGVGSNLAGGGGATLASLFAVERATGKVTDITPPELAADTIIRQITALGDDLLAVSTEGKPAHVALLDPATHTVLRSFPVPGTKSVTNFQRLGDTVWFTSTEHGTVWRYRLGEAGGPESFAVPVPDGNSWGLGRIGDTLVGVTEGGTAWTLSTATAAVTTTDLVAAGAPAEAQLGMSLAARYGRVYVGGNGSLALHDLGSGAVRKLPVPGEAKDAAILDDGTLYLGVYSSQGIWRYRPWADEVPVQEARLPQEQNRPQAVRWDAEHGLLLLGVQADTTGGGSFVTYRPGSGLPTVHVDPLGPEQLVRAVAAGHGQAFLGGDNAKATGPRGDLAGWDPVAGRELWRTATDFGSGVSSLAVHGHRLFGITVNGQAFAADLRTARRGRPPVIDTRADLRAVTSANPRLLVARGRLYGISEKTLFRLDPVTLAATVLVQVDAEWYSGARLAADEDGVLYTLRGRELIAVRER</sequence>
<dbReference type="Proteomes" id="UP001499863">
    <property type="component" value="Unassembled WGS sequence"/>
</dbReference>
<protein>
    <submittedName>
        <fullName evidence="1">Uncharacterized protein</fullName>
    </submittedName>
</protein>
<dbReference type="InterPro" id="IPR015943">
    <property type="entry name" value="WD40/YVTN_repeat-like_dom_sf"/>
</dbReference>
<name>A0ABN1YEP7_9ACTN</name>
<dbReference type="Gene3D" id="2.130.10.10">
    <property type="entry name" value="YVTN repeat-like/Quinoprotein amine dehydrogenase"/>
    <property type="match status" value="2"/>
</dbReference>
<dbReference type="PROSITE" id="PS51318">
    <property type="entry name" value="TAT"/>
    <property type="match status" value="1"/>
</dbReference>
<gene>
    <name evidence="1" type="ORF">GCM10009639_57740</name>
</gene>
<proteinExistence type="predicted"/>